<evidence type="ECO:0000313" key="2">
    <source>
        <dbReference type="Proteomes" id="UP001501676"/>
    </source>
</evidence>
<organism evidence="1 2">
    <name type="scientific">Cryptosporangium minutisporangium</name>
    <dbReference type="NCBI Taxonomy" id="113569"/>
    <lineage>
        <taxon>Bacteria</taxon>
        <taxon>Bacillati</taxon>
        <taxon>Actinomycetota</taxon>
        <taxon>Actinomycetes</taxon>
        <taxon>Cryptosporangiales</taxon>
        <taxon>Cryptosporangiaceae</taxon>
        <taxon>Cryptosporangium</taxon>
    </lineage>
</organism>
<name>A0ABP6T8Y3_9ACTN</name>
<comment type="caution">
    <text evidence="1">The sequence shown here is derived from an EMBL/GenBank/DDBJ whole genome shotgun (WGS) entry which is preliminary data.</text>
</comment>
<gene>
    <name evidence="1" type="ORF">GCM10020369_72460</name>
</gene>
<proteinExistence type="predicted"/>
<evidence type="ECO:0008006" key="3">
    <source>
        <dbReference type="Google" id="ProtNLM"/>
    </source>
</evidence>
<dbReference type="RefSeq" id="WP_345732810.1">
    <property type="nucleotide sequence ID" value="NZ_BAAAYN010000055.1"/>
</dbReference>
<evidence type="ECO:0000313" key="1">
    <source>
        <dbReference type="EMBL" id="GAA3396298.1"/>
    </source>
</evidence>
<accession>A0ABP6T8Y3</accession>
<protein>
    <recommendedName>
        <fullName evidence="3">SLH domain-containing protein</fullName>
    </recommendedName>
</protein>
<sequence>MSYPVLFAPGMTPAIIDVSPYWRPPAFADGVVVADALCRYGARPSLPGEVNVSTAAVARALLFRMATTNERLEAGLDVPNPHEEAARYACAATAIGA</sequence>
<dbReference type="EMBL" id="BAAAYN010000055">
    <property type="protein sequence ID" value="GAA3396298.1"/>
    <property type="molecule type" value="Genomic_DNA"/>
</dbReference>
<dbReference type="Proteomes" id="UP001501676">
    <property type="component" value="Unassembled WGS sequence"/>
</dbReference>
<reference evidence="2" key="1">
    <citation type="journal article" date="2019" name="Int. J. Syst. Evol. Microbiol.">
        <title>The Global Catalogue of Microorganisms (GCM) 10K type strain sequencing project: providing services to taxonomists for standard genome sequencing and annotation.</title>
        <authorList>
            <consortium name="The Broad Institute Genomics Platform"/>
            <consortium name="The Broad Institute Genome Sequencing Center for Infectious Disease"/>
            <person name="Wu L."/>
            <person name="Ma J."/>
        </authorList>
    </citation>
    <scope>NUCLEOTIDE SEQUENCE [LARGE SCALE GENOMIC DNA]</scope>
    <source>
        <strain evidence="2">JCM 9458</strain>
    </source>
</reference>
<keyword evidence="2" id="KW-1185">Reference proteome</keyword>